<evidence type="ECO:0000313" key="2">
    <source>
        <dbReference type="Proteomes" id="UP000410049"/>
    </source>
</evidence>
<dbReference type="EMBL" id="RZUH01000007">
    <property type="protein sequence ID" value="KAA8827199.1"/>
    <property type="molecule type" value="Genomic_DNA"/>
</dbReference>
<gene>
    <name evidence="1" type="ORF">EMO91_09100</name>
</gene>
<dbReference type="RefSeq" id="WP_150379668.1">
    <property type="nucleotide sequence ID" value="NZ_RZUH01000007.1"/>
</dbReference>
<dbReference type="AlphaFoldDB" id="A0A5M9ZIB7"/>
<name>A0A5M9ZIB7_9BIFI</name>
<reference evidence="1 2" key="1">
    <citation type="journal article" date="2019" name="Syst. Appl. Microbiol.">
        <title>Characterization of Bifidobacterium species in feaces of the Egyptian fruit bat: Description of B. vespertilionis sp. nov. and B. rousetti sp. nov.</title>
        <authorList>
            <person name="Modesto M."/>
            <person name="Satti M."/>
            <person name="Watanabe K."/>
            <person name="Puglisi E."/>
            <person name="Morelli L."/>
            <person name="Huang C.-H."/>
            <person name="Liou J.-S."/>
            <person name="Miyashita M."/>
            <person name="Tamura T."/>
            <person name="Saito S."/>
            <person name="Mori K."/>
            <person name="Huang L."/>
            <person name="Sciavilla P."/>
            <person name="Sandri C."/>
            <person name="Spiezio C."/>
            <person name="Vitali F."/>
            <person name="Cavalieri D."/>
            <person name="Perpetuini G."/>
            <person name="Tofalo R."/>
            <person name="Bonetti A."/>
            <person name="Arita M."/>
            <person name="Mattarelli P."/>
        </authorList>
    </citation>
    <scope>NUCLEOTIDE SEQUENCE [LARGE SCALE GENOMIC DNA]</scope>
    <source>
        <strain evidence="1 2">RST17</strain>
    </source>
</reference>
<proteinExistence type="predicted"/>
<evidence type="ECO:0000313" key="1">
    <source>
        <dbReference type="EMBL" id="KAA8827199.1"/>
    </source>
</evidence>
<protein>
    <submittedName>
        <fullName evidence="1">Uncharacterized protein</fullName>
    </submittedName>
</protein>
<organism evidence="1 2">
    <name type="scientific">Bifidobacterium myosotis</name>
    <dbReference type="NCBI Taxonomy" id="1630166"/>
    <lineage>
        <taxon>Bacteria</taxon>
        <taxon>Bacillati</taxon>
        <taxon>Actinomycetota</taxon>
        <taxon>Actinomycetes</taxon>
        <taxon>Bifidobacteriales</taxon>
        <taxon>Bifidobacteriaceae</taxon>
        <taxon>Bifidobacterium</taxon>
    </lineage>
</organism>
<accession>A0A5M9ZIB7</accession>
<comment type="caution">
    <text evidence="1">The sequence shown here is derived from an EMBL/GenBank/DDBJ whole genome shotgun (WGS) entry which is preliminary data.</text>
</comment>
<dbReference type="Proteomes" id="UP000410049">
    <property type="component" value="Unassembled WGS sequence"/>
</dbReference>
<sequence>MLNNIMDYRVSSANLKALRKSKDRQAKAVYAILTSPLYERAGNGEDVYEAIWALWASIAGSGLANMTNGIVSHACKTKDFDKLAWLLHKKLEEAK</sequence>